<comment type="similarity">
    <text evidence="1">Belongs to the ROK (NagC/XylR) family.</text>
</comment>
<keyword evidence="4" id="KW-1185">Reference proteome</keyword>
<dbReference type="EMBL" id="CYSC01000021">
    <property type="protein sequence ID" value="CUH71561.1"/>
    <property type="molecule type" value="Genomic_DNA"/>
</dbReference>
<protein>
    <submittedName>
        <fullName evidence="3">Making large colonies protein</fullName>
    </submittedName>
</protein>
<dbReference type="Proteomes" id="UP000051887">
    <property type="component" value="Unassembled WGS sequence"/>
</dbReference>
<dbReference type="OrthoDB" id="9810372at2"/>
<evidence type="ECO:0000313" key="4">
    <source>
        <dbReference type="Proteomes" id="UP000051086"/>
    </source>
</evidence>
<dbReference type="Pfam" id="PF13412">
    <property type="entry name" value="HTH_24"/>
    <property type="match status" value="1"/>
</dbReference>
<evidence type="ECO:0000313" key="3">
    <source>
        <dbReference type="EMBL" id="CUH71561.1"/>
    </source>
</evidence>
<name>A0A0P1G528_9RHOB</name>
<sequence>MPQIDRPSHTGELRESGRQQVLETIRAQGAIARIDIARETGMSPATVTAISAELLEAGLIREVQPEAKPTTGKRGRPRVSLALRGDAHKIAGIKVAHSSITVLVIDFEGNELVDHDMPLVQARMEPEQLCNAIVTALEQCCRKGSIGLADISGLCVGMAGLVDATRNFVYWSSSLTSRNVDMGAHLGQHLNCAIFVENDANLVAKAEHLFGKGRDVSDFIVITIEHGVGMGVVIDDEIYRGTRGCGAEFGHTKVQLSGALCQCGQRGCLEAYVGDYALLREARLLSDEATPQSIGQLSAAAREGDALAGSILERAGRMFAMGLANIINIFDPELIIVSGTHSSMDYLLTPQVIEEMRQSVVQVDAPLPEVVQHSWGQLMWAKGAAAYAVEKVSAQCVRRLVLDAV</sequence>
<organism evidence="3 5">
    <name type="scientific">Thalassovita autumnalis</name>
    <dbReference type="NCBI Taxonomy" id="2072972"/>
    <lineage>
        <taxon>Bacteria</taxon>
        <taxon>Pseudomonadati</taxon>
        <taxon>Pseudomonadota</taxon>
        <taxon>Alphaproteobacteria</taxon>
        <taxon>Rhodobacterales</taxon>
        <taxon>Roseobacteraceae</taxon>
        <taxon>Thalassovita</taxon>
    </lineage>
</organism>
<dbReference type="InterPro" id="IPR036390">
    <property type="entry name" value="WH_DNA-bd_sf"/>
</dbReference>
<dbReference type="PANTHER" id="PTHR18964:SF149">
    <property type="entry name" value="BIFUNCTIONAL UDP-N-ACETYLGLUCOSAMINE 2-EPIMERASE_N-ACETYLMANNOSAMINE KINASE"/>
    <property type="match status" value="1"/>
</dbReference>
<dbReference type="InterPro" id="IPR000600">
    <property type="entry name" value="ROK"/>
</dbReference>
<dbReference type="Pfam" id="PF00480">
    <property type="entry name" value="ROK"/>
    <property type="match status" value="1"/>
</dbReference>
<dbReference type="RefSeq" id="WP_058242866.1">
    <property type="nucleotide sequence ID" value="NZ_CYSB01000027.1"/>
</dbReference>
<dbReference type="Gene3D" id="3.30.420.40">
    <property type="match status" value="2"/>
</dbReference>
<dbReference type="InterPro" id="IPR043129">
    <property type="entry name" value="ATPase_NBD"/>
</dbReference>
<gene>
    <name evidence="3" type="primary">mlc</name>
    <name evidence="2" type="ORF">TL5118_01958</name>
    <name evidence="3" type="ORF">TL5120_01350</name>
</gene>
<dbReference type="PANTHER" id="PTHR18964">
    <property type="entry name" value="ROK (REPRESSOR, ORF, KINASE) FAMILY"/>
    <property type="match status" value="1"/>
</dbReference>
<evidence type="ECO:0000313" key="2">
    <source>
        <dbReference type="EMBL" id="CUH66915.1"/>
    </source>
</evidence>
<accession>A0A0P1G528</accession>
<dbReference type="CDD" id="cd24073">
    <property type="entry name" value="ASKHA_ATPase_ROK_CYANR"/>
    <property type="match status" value="1"/>
</dbReference>
<evidence type="ECO:0000256" key="1">
    <source>
        <dbReference type="ARBA" id="ARBA00006479"/>
    </source>
</evidence>
<reference evidence="2 4" key="1">
    <citation type="submission" date="2015-09" db="EMBL/GenBank/DDBJ databases">
        <authorList>
            <person name="Rodrigo-Torres L."/>
            <person name="Arahal D.R."/>
        </authorList>
    </citation>
    <scope>NUCLEOTIDE SEQUENCE [LARGE SCALE GENOMIC DNA]</scope>
    <source>
        <strain evidence="2 4">CECT 5118</strain>
    </source>
</reference>
<dbReference type="AlphaFoldDB" id="A0A0P1G528"/>
<reference evidence="3 5" key="2">
    <citation type="submission" date="2015-09" db="EMBL/GenBank/DDBJ databases">
        <authorList>
            <consortium name="Swine Surveillance"/>
        </authorList>
    </citation>
    <scope>NUCLEOTIDE SEQUENCE [LARGE SCALE GENOMIC DNA]</scope>
    <source>
        <strain evidence="3 5">5120</strain>
    </source>
</reference>
<dbReference type="SUPFAM" id="SSF46785">
    <property type="entry name" value="Winged helix' DNA-binding domain"/>
    <property type="match status" value="1"/>
</dbReference>
<dbReference type="EMBL" id="CYSB01000027">
    <property type="protein sequence ID" value="CUH66915.1"/>
    <property type="molecule type" value="Genomic_DNA"/>
</dbReference>
<dbReference type="PROSITE" id="PS01125">
    <property type="entry name" value="ROK"/>
    <property type="match status" value="1"/>
</dbReference>
<dbReference type="Proteomes" id="UP000051086">
    <property type="component" value="Unassembled WGS sequence"/>
</dbReference>
<evidence type="ECO:0000313" key="5">
    <source>
        <dbReference type="Proteomes" id="UP000051887"/>
    </source>
</evidence>
<dbReference type="SUPFAM" id="SSF53067">
    <property type="entry name" value="Actin-like ATPase domain"/>
    <property type="match status" value="1"/>
</dbReference>
<dbReference type="InterPro" id="IPR036388">
    <property type="entry name" value="WH-like_DNA-bd_sf"/>
</dbReference>
<proteinExistence type="inferred from homology"/>
<dbReference type="Gene3D" id="1.10.10.10">
    <property type="entry name" value="Winged helix-like DNA-binding domain superfamily/Winged helix DNA-binding domain"/>
    <property type="match status" value="1"/>
</dbReference>
<dbReference type="InterPro" id="IPR049874">
    <property type="entry name" value="ROK_cs"/>
</dbReference>